<keyword evidence="10" id="KW-1185">Reference proteome</keyword>
<keyword evidence="5" id="KW-0560">Oxidoreductase</keyword>
<dbReference type="InterPro" id="IPR006091">
    <property type="entry name" value="Acyl-CoA_Oxase/DH_mid-dom"/>
</dbReference>
<reference evidence="10" key="1">
    <citation type="journal article" date="2019" name="Int. J. Syst. Evol. Microbiol.">
        <title>The Global Catalogue of Microorganisms (GCM) 10K type strain sequencing project: providing services to taxonomists for standard genome sequencing and annotation.</title>
        <authorList>
            <consortium name="The Broad Institute Genomics Platform"/>
            <consortium name="The Broad Institute Genome Sequencing Center for Infectious Disease"/>
            <person name="Wu L."/>
            <person name="Ma J."/>
        </authorList>
    </citation>
    <scope>NUCLEOTIDE SEQUENCE [LARGE SCALE GENOMIC DNA]</scope>
    <source>
        <strain evidence="10">CGMCC 1.3240</strain>
    </source>
</reference>
<dbReference type="SUPFAM" id="SSF47203">
    <property type="entry name" value="Acyl-CoA dehydrogenase C-terminal domain-like"/>
    <property type="match status" value="1"/>
</dbReference>
<dbReference type="Pfam" id="PF00441">
    <property type="entry name" value="Acyl-CoA_dh_1"/>
    <property type="match status" value="1"/>
</dbReference>
<protein>
    <submittedName>
        <fullName evidence="9">Acyl-CoA dehydrogenase family protein</fullName>
    </submittedName>
</protein>
<keyword evidence="3 5" id="KW-0285">Flavoprotein</keyword>
<dbReference type="Gene3D" id="2.40.110.10">
    <property type="entry name" value="Butyryl-CoA Dehydrogenase, subunit A, domain 2"/>
    <property type="match status" value="1"/>
</dbReference>
<dbReference type="InterPro" id="IPR009100">
    <property type="entry name" value="AcylCoA_DH/oxidase_NM_dom_sf"/>
</dbReference>
<feature type="domain" description="Acyl-CoA oxidase/dehydrogenase middle" evidence="7">
    <location>
        <begin position="143"/>
        <end position="220"/>
    </location>
</feature>
<evidence type="ECO:0000256" key="4">
    <source>
        <dbReference type="ARBA" id="ARBA00022827"/>
    </source>
</evidence>
<evidence type="ECO:0000256" key="2">
    <source>
        <dbReference type="ARBA" id="ARBA00009347"/>
    </source>
</evidence>
<name>A0ABW0VWC7_9BACL</name>
<dbReference type="Gene3D" id="1.10.540.10">
    <property type="entry name" value="Acyl-CoA dehydrogenase/oxidase, N-terminal domain"/>
    <property type="match status" value="1"/>
</dbReference>
<keyword evidence="4 5" id="KW-0274">FAD</keyword>
<comment type="similarity">
    <text evidence="2 5">Belongs to the acyl-CoA dehydrogenase family.</text>
</comment>
<evidence type="ECO:0000259" key="6">
    <source>
        <dbReference type="Pfam" id="PF00441"/>
    </source>
</evidence>
<comment type="cofactor">
    <cofactor evidence="1 5">
        <name>FAD</name>
        <dbReference type="ChEBI" id="CHEBI:57692"/>
    </cofactor>
</comment>
<dbReference type="InterPro" id="IPR009075">
    <property type="entry name" value="AcylCo_DH/oxidase_C"/>
</dbReference>
<dbReference type="PANTHER" id="PTHR43884:SF41">
    <property type="entry name" value="ACYL-COA DEHYDROGENASE"/>
    <property type="match status" value="1"/>
</dbReference>
<dbReference type="InterPro" id="IPR013786">
    <property type="entry name" value="AcylCoA_DH/ox_N"/>
</dbReference>
<feature type="domain" description="Acyl-CoA dehydrogenase/oxidase C-terminal" evidence="6">
    <location>
        <begin position="244"/>
        <end position="373"/>
    </location>
</feature>
<dbReference type="Gene3D" id="1.20.140.10">
    <property type="entry name" value="Butyryl-CoA Dehydrogenase, subunit A, domain 3"/>
    <property type="match status" value="1"/>
</dbReference>
<accession>A0ABW0VWC7</accession>
<dbReference type="RefSeq" id="WP_379187815.1">
    <property type="nucleotide sequence ID" value="NZ_JBHSOW010000032.1"/>
</dbReference>
<organism evidence="9 10">
    <name type="scientific">Paenibacillus solisilvae</name>
    <dbReference type="NCBI Taxonomy" id="2486751"/>
    <lineage>
        <taxon>Bacteria</taxon>
        <taxon>Bacillati</taxon>
        <taxon>Bacillota</taxon>
        <taxon>Bacilli</taxon>
        <taxon>Bacillales</taxon>
        <taxon>Paenibacillaceae</taxon>
        <taxon>Paenibacillus</taxon>
    </lineage>
</organism>
<feature type="domain" description="Acyl-CoA dehydrogenase/oxidase N-terminal" evidence="8">
    <location>
        <begin position="6"/>
        <end position="118"/>
    </location>
</feature>
<dbReference type="Pfam" id="PF02770">
    <property type="entry name" value="Acyl-CoA_dh_M"/>
    <property type="match status" value="1"/>
</dbReference>
<evidence type="ECO:0000256" key="1">
    <source>
        <dbReference type="ARBA" id="ARBA00001974"/>
    </source>
</evidence>
<evidence type="ECO:0000256" key="5">
    <source>
        <dbReference type="RuleBase" id="RU362125"/>
    </source>
</evidence>
<evidence type="ECO:0000256" key="3">
    <source>
        <dbReference type="ARBA" id="ARBA00022630"/>
    </source>
</evidence>
<sequence length="374" mass="41173">MKFGFTEEQEMIREMAARFAEREIRQQAGSLDESERFDRPVYDRMAELGFTGLPWPESEGGSGAGFLSLTIVLEELSIVNASMAAALWSHVCLAAWPIYRFGQRELKLRYWRKLAEGQLLGAGMLPQMLGERSSLRVGVIAWADGDGYVLEGLQKYVFGGTEADVFVVYALMGEEKGANRRKRYHVFLVEKGSAGLEIIPAARKLGLRSSGMAHLKFEQCRLVRAQRIGREGQGGAIARMAEVRVRYGLAAIAAGIVNGASASALVYAQERNQFGKPIARHQAIAFALADMHMAAEASKLLAYQAAWREDEGLADEDRAVRALHYAADAAVKSAIQAIQIFGGYGYTKDYPVERYLRDAKAVQLAGGLGSVRRR</sequence>
<dbReference type="InterPro" id="IPR006089">
    <property type="entry name" value="Acyl-CoA_DH_CS"/>
</dbReference>
<dbReference type="PROSITE" id="PS00073">
    <property type="entry name" value="ACYL_COA_DH_2"/>
    <property type="match status" value="1"/>
</dbReference>
<comment type="caution">
    <text evidence="9">The sequence shown here is derived from an EMBL/GenBank/DDBJ whole genome shotgun (WGS) entry which is preliminary data.</text>
</comment>
<dbReference type="InterPro" id="IPR046373">
    <property type="entry name" value="Acyl-CoA_Oxase/DH_mid-dom_sf"/>
</dbReference>
<dbReference type="Pfam" id="PF02771">
    <property type="entry name" value="Acyl-CoA_dh_N"/>
    <property type="match status" value="1"/>
</dbReference>
<dbReference type="Proteomes" id="UP001596047">
    <property type="component" value="Unassembled WGS sequence"/>
</dbReference>
<gene>
    <name evidence="9" type="ORF">ACFPYJ_09220</name>
</gene>
<dbReference type="PIRSF" id="PIRSF016578">
    <property type="entry name" value="HsaA"/>
    <property type="match status" value="1"/>
</dbReference>
<evidence type="ECO:0000259" key="8">
    <source>
        <dbReference type="Pfam" id="PF02771"/>
    </source>
</evidence>
<dbReference type="PANTHER" id="PTHR43884">
    <property type="entry name" value="ACYL-COA DEHYDROGENASE"/>
    <property type="match status" value="1"/>
</dbReference>
<evidence type="ECO:0000313" key="10">
    <source>
        <dbReference type="Proteomes" id="UP001596047"/>
    </source>
</evidence>
<dbReference type="InterPro" id="IPR036250">
    <property type="entry name" value="AcylCo_DH-like_C"/>
</dbReference>
<dbReference type="SUPFAM" id="SSF56645">
    <property type="entry name" value="Acyl-CoA dehydrogenase NM domain-like"/>
    <property type="match status" value="1"/>
</dbReference>
<evidence type="ECO:0000259" key="7">
    <source>
        <dbReference type="Pfam" id="PF02770"/>
    </source>
</evidence>
<dbReference type="InterPro" id="IPR037069">
    <property type="entry name" value="AcylCoA_DH/ox_N_sf"/>
</dbReference>
<proteinExistence type="inferred from homology"/>
<evidence type="ECO:0000313" key="9">
    <source>
        <dbReference type="EMBL" id="MFC5649307.1"/>
    </source>
</evidence>
<dbReference type="EMBL" id="JBHSOW010000032">
    <property type="protein sequence ID" value="MFC5649307.1"/>
    <property type="molecule type" value="Genomic_DNA"/>
</dbReference>